<keyword evidence="2" id="KW-0812">Transmembrane</keyword>
<name>E9H396_DAPPU</name>
<keyword evidence="2" id="KW-0472">Membrane</keyword>
<dbReference type="EMBL" id="GL732588">
    <property type="protein sequence ID" value="EFX73722.1"/>
    <property type="molecule type" value="Genomic_DNA"/>
</dbReference>
<gene>
    <name evidence="3" type="ORF">DAPPUDRAFT_109493</name>
</gene>
<reference evidence="3 4" key="1">
    <citation type="journal article" date="2011" name="Science">
        <title>The ecoresponsive genome of Daphnia pulex.</title>
        <authorList>
            <person name="Colbourne J.K."/>
            <person name="Pfrender M.E."/>
            <person name="Gilbert D."/>
            <person name="Thomas W.K."/>
            <person name="Tucker A."/>
            <person name="Oakley T.H."/>
            <person name="Tokishita S."/>
            <person name="Aerts A."/>
            <person name="Arnold G.J."/>
            <person name="Basu M.K."/>
            <person name="Bauer D.J."/>
            <person name="Caceres C.E."/>
            <person name="Carmel L."/>
            <person name="Casola C."/>
            <person name="Choi J.H."/>
            <person name="Detter J.C."/>
            <person name="Dong Q."/>
            <person name="Dusheyko S."/>
            <person name="Eads B.D."/>
            <person name="Frohlich T."/>
            <person name="Geiler-Samerotte K.A."/>
            <person name="Gerlach D."/>
            <person name="Hatcher P."/>
            <person name="Jogdeo S."/>
            <person name="Krijgsveld J."/>
            <person name="Kriventseva E.V."/>
            <person name="Kultz D."/>
            <person name="Laforsch C."/>
            <person name="Lindquist E."/>
            <person name="Lopez J."/>
            <person name="Manak J.R."/>
            <person name="Muller J."/>
            <person name="Pangilinan J."/>
            <person name="Patwardhan R.P."/>
            <person name="Pitluck S."/>
            <person name="Pritham E.J."/>
            <person name="Rechtsteiner A."/>
            <person name="Rho M."/>
            <person name="Rogozin I.B."/>
            <person name="Sakarya O."/>
            <person name="Salamov A."/>
            <person name="Schaack S."/>
            <person name="Shapiro H."/>
            <person name="Shiga Y."/>
            <person name="Skalitzky C."/>
            <person name="Smith Z."/>
            <person name="Souvorov A."/>
            <person name="Sung W."/>
            <person name="Tang Z."/>
            <person name="Tsuchiya D."/>
            <person name="Tu H."/>
            <person name="Vos H."/>
            <person name="Wang M."/>
            <person name="Wolf Y.I."/>
            <person name="Yamagata H."/>
            <person name="Yamada T."/>
            <person name="Ye Y."/>
            <person name="Shaw J.R."/>
            <person name="Andrews J."/>
            <person name="Crease T.J."/>
            <person name="Tang H."/>
            <person name="Lucas S.M."/>
            <person name="Robertson H.M."/>
            <person name="Bork P."/>
            <person name="Koonin E.V."/>
            <person name="Zdobnov E.M."/>
            <person name="Grigoriev I.V."/>
            <person name="Lynch M."/>
            <person name="Boore J.L."/>
        </authorList>
    </citation>
    <scope>NUCLEOTIDE SEQUENCE [LARGE SCALE GENOMIC DNA]</scope>
</reference>
<dbReference type="OrthoDB" id="10627715at2759"/>
<evidence type="ECO:0000313" key="4">
    <source>
        <dbReference type="Proteomes" id="UP000000305"/>
    </source>
</evidence>
<keyword evidence="2" id="KW-1133">Transmembrane helix</keyword>
<dbReference type="InParanoid" id="E9H396"/>
<feature type="compositionally biased region" description="Low complexity" evidence="1">
    <location>
        <begin position="141"/>
        <end position="152"/>
    </location>
</feature>
<accession>E9H396</accession>
<dbReference type="AlphaFoldDB" id="E9H396"/>
<feature type="compositionally biased region" description="Low complexity" evidence="1">
    <location>
        <begin position="51"/>
        <end position="60"/>
    </location>
</feature>
<protein>
    <submittedName>
        <fullName evidence="3">Uncharacterized protein</fullName>
    </submittedName>
</protein>
<evidence type="ECO:0000256" key="2">
    <source>
        <dbReference type="SAM" id="Phobius"/>
    </source>
</evidence>
<feature type="region of interest" description="Disordered" evidence="1">
    <location>
        <begin position="1"/>
        <end position="22"/>
    </location>
</feature>
<keyword evidence="4" id="KW-1185">Reference proteome</keyword>
<feature type="transmembrane region" description="Helical" evidence="2">
    <location>
        <begin position="198"/>
        <end position="219"/>
    </location>
</feature>
<sequence>MKSSAVAQQTDSSPALGEANGRQELKIDAVAASPVVAVTGQQHPPRRRRSASTGSTLGSGTTAGGKRPSTKSTTPSVASAGSVQAVRRSSSSAAQSNNSNRKKSAAGSSSSSSLATNGDTSAGGLLRNKLKQQERRSSKASVQSQQGNVGQQPIKKKTNQAGIPLEKPAALSKQLSFGEDGGTESDEEDDERKRRLTFIFGIVGATLFVLAVLMVGIGLKMSSNADSITSALLNCWAVYTVSADRVLFLNSNTQPETSSYGQIDHTWN</sequence>
<proteinExistence type="predicted"/>
<dbReference type="HOGENOM" id="CLU_1039232_0_0_1"/>
<feature type="region of interest" description="Disordered" evidence="1">
    <location>
        <begin position="36"/>
        <end position="165"/>
    </location>
</feature>
<evidence type="ECO:0000313" key="3">
    <source>
        <dbReference type="EMBL" id="EFX73722.1"/>
    </source>
</evidence>
<dbReference type="KEGG" id="dpx:DAPPUDRAFT_109493"/>
<feature type="compositionally biased region" description="Low complexity" evidence="1">
    <location>
        <begin position="76"/>
        <end position="113"/>
    </location>
</feature>
<feature type="compositionally biased region" description="Polar residues" evidence="1">
    <location>
        <begin position="1"/>
        <end position="13"/>
    </location>
</feature>
<dbReference type="Proteomes" id="UP000000305">
    <property type="component" value="Unassembled WGS sequence"/>
</dbReference>
<organism evidence="3 4">
    <name type="scientific">Daphnia pulex</name>
    <name type="common">Water flea</name>
    <dbReference type="NCBI Taxonomy" id="6669"/>
    <lineage>
        <taxon>Eukaryota</taxon>
        <taxon>Metazoa</taxon>
        <taxon>Ecdysozoa</taxon>
        <taxon>Arthropoda</taxon>
        <taxon>Crustacea</taxon>
        <taxon>Branchiopoda</taxon>
        <taxon>Diplostraca</taxon>
        <taxon>Cladocera</taxon>
        <taxon>Anomopoda</taxon>
        <taxon>Daphniidae</taxon>
        <taxon>Daphnia</taxon>
    </lineage>
</organism>
<evidence type="ECO:0000256" key="1">
    <source>
        <dbReference type="SAM" id="MobiDB-lite"/>
    </source>
</evidence>